<keyword evidence="1" id="KW-0121">Carboxypeptidase</keyword>
<reference evidence="1 2" key="1">
    <citation type="submission" date="2019-07" db="EMBL/GenBank/DDBJ databases">
        <authorList>
            <person name="Kim J."/>
        </authorList>
    </citation>
    <scope>NUCLEOTIDE SEQUENCE [LARGE SCALE GENOMIC DNA]</scope>
    <source>
        <strain evidence="2">dk17</strain>
    </source>
</reference>
<dbReference type="EMBL" id="VOEJ01000002">
    <property type="protein sequence ID" value="TWR30239.1"/>
    <property type="molecule type" value="Genomic_DNA"/>
</dbReference>
<organism evidence="1 2">
    <name type="scientific">Mucilaginibacter pallidiroseus</name>
    <dbReference type="NCBI Taxonomy" id="2599295"/>
    <lineage>
        <taxon>Bacteria</taxon>
        <taxon>Pseudomonadati</taxon>
        <taxon>Bacteroidota</taxon>
        <taxon>Sphingobacteriia</taxon>
        <taxon>Sphingobacteriales</taxon>
        <taxon>Sphingobacteriaceae</taxon>
        <taxon>Mucilaginibacter</taxon>
    </lineage>
</organism>
<evidence type="ECO:0000313" key="2">
    <source>
        <dbReference type="Proteomes" id="UP000320042"/>
    </source>
</evidence>
<accession>A0A563UG42</accession>
<evidence type="ECO:0000313" key="1">
    <source>
        <dbReference type="EMBL" id="TWR30239.1"/>
    </source>
</evidence>
<dbReference type="Proteomes" id="UP000320042">
    <property type="component" value="Unassembled WGS sequence"/>
</dbReference>
<comment type="caution">
    <text evidence="1">The sequence shown here is derived from an EMBL/GenBank/DDBJ whole genome shotgun (WGS) entry which is preliminary data.</text>
</comment>
<keyword evidence="2" id="KW-1185">Reference proteome</keyword>
<dbReference type="GO" id="GO:0004180">
    <property type="term" value="F:carboxypeptidase activity"/>
    <property type="evidence" value="ECO:0007669"/>
    <property type="project" value="UniProtKB-KW"/>
</dbReference>
<name>A0A563UG42_9SPHI</name>
<dbReference type="InterPro" id="IPR008969">
    <property type="entry name" value="CarboxyPept-like_regulatory"/>
</dbReference>
<dbReference type="RefSeq" id="WP_146380699.1">
    <property type="nucleotide sequence ID" value="NZ_VOEJ01000002.1"/>
</dbReference>
<dbReference type="AlphaFoldDB" id="A0A563UG42"/>
<proteinExistence type="predicted"/>
<dbReference type="SUPFAM" id="SSF49464">
    <property type="entry name" value="Carboxypeptidase regulatory domain-like"/>
    <property type="match status" value="1"/>
</dbReference>
<gene>
    <name evidence="1" type="ORF">FPZ43_04660</name>
</gene>
<keyword evidence="1" id="KW-0645">Protease</keyword>
<keyword evidence="1" id="KW-0378">Hydrolase</keyword>
<protein>
    <submittedName>
        <fullName evidence="1">Carboxypeptidase-like regulatory domain-containing protein</fullName>
    </submittedName>
</protein>
<dbReference type="Pfam" id="PF13715">
    <property type="entry name" value="CarbopepD_reg_2"/>
    <property type="match status" value="1"/>
</dbReference>
<sequence>MKRFILLLVLFPLGLLAQVKIKGRVVNGIDNTPLVSASVFLSNATVGDKTDEQGRFTLNNVKSGQYDLVVTIVGFEGYKKTVMVTNDAIALGDIKLLPKTIALSEVKIRPNFNREKYFNEFKKEFLGTSDLARQTIIINPDVVNIDYDPETKMLTADSGPDYIELENKALGYKVKYYLKTCIVNYKNRRVFYEGTALYEEMEGTPRQQSKWRKKRNAVYKGSPMQFFRDLVANKLNDDFIIVRSDRRLKPGQKIYVVAQDTASAYTFAKRTKMPGIYMLTNNIPLYIWYTAVTFDKNGAPVWREPGENVGKIELLQPNAFFDDNGVLLNPESVLFNYRWGTLRVGDQLPIDFVPTEEK</sequence>
<dbReference type="Gene3D" id="2.60.40.1120">
    <property type="entry name" value="Carboxypeptidase-like, regulatory domain"/>
    <property type="match status" value="1"/>
</dbReference>
<dbReference type="OrthoDB" id="9775095at2"/>